<dbReference type="SUPFAM" id="SSF47336">
    <property type="entry name" value="ACP-like"/>
    <property type="match status" value="1"/>
</dbReference>
<accession>I4EMB2</accession>
<sequence>MMVIDEQVLADILGLMSQLAGDWEYSGTIGPETRLLGDLGMESLDLVVLGTMIQHRYGRLPFAEYLAEIGQRPVEERDVTVGELVAYVCRHRPTAMAGGPR</sequence>
<protein>
    <submittedName>
        <fullName evidence="1">Putative acyl carrier protein</fullName>
    </submittedName>
</protein>
<name>I4EMB2_9BACT</name>
<gene>
    <name evidence="1" type="ORF">NITHO_5830002</name>
</gene>
<proteinExistence type="predicted"/>
<dbReference type="AlphaFoldDB" id="I4EMB2"/>
<dbReference type="Proteomes" id="UP000004221">
    <property type="component" value="Unassembled WGS sequence"/>
</dbReference>
<organism evidence="1 2">
    <name type="scientific">Nitrolancea hollandica Lb</name>
    <dbReference type="NCBI Taxonomy" id="1129897"/>
    <lineage>
        <taxon>Bacteria</taxon>
        <taxon>Pseudomonadati</taxon>
        <taxon>Thermomicrobiota</taxon>
        <taxon>Thermomicrobia</taxon>
        <taxon>Sphaerobacterales</taxon>
        <taxon>Sphaerobacterineae</taxon>
        <taxon>Sphaerobacteraceae</taxon>
        <taxon>Nitrolancea</taxon>
    </lineage>
</organism>
<dbReference type="InterPro" id="IPR036736">
    <property type="entry name" value="ACP-like_sf"/>
</dbReference>
<dbReference type="RefSeq" id="WP_008481056.1">
    <property type="nucleotide sequence ID" value="NZ_CAGS01000538.1"/>
</dbReference>
<comment type="caution">
    <text evidence="1">The sequence shown here is derived from an EMBL/GenBank/DDBJ whole genome shotgun (WGS) entry which is preliminary data.</text>
</comment>
<evidence type="ECO:0000313" key="1">
    <source>
        <dbReference type="EMBL" id="CCF85825.1"/>
    </source>
</evidence>
<evidence type="ECO:0000313" key="2">
    <source>
        <dbReference type="Proteomes" id="UP000004221"/>
    </source>
</evidence>
<dbReference type="Gene3D" id="1.10.1200.10">
    <property type="entry name" value="ACP-like"/>
    <property type="match status" value="1"/>
</dbReference>
<reference evidence="1 2" key="1">
    <citation type="journal article" date="2012" name="ISME J.">
        <title>Nitrification expanded: discovery, physiology and genomics of a nitrite-oxidizing bacterium from the phylum Chloroflexi.</title>
        <authorList>
            <person name="Sorokin D.Y."/>
            <person name="Lucker S."/>
            <person name="Vejmelkova D."/>
            <person name="Kostrikina N.A."/>
            <person name="Kleerebezem R."/>
            <person name="Rijpstra W.I."/>
            <person name="Damste J.S."/>
            <person name="Le Paslier D."/>
            <person name="Muyzer G."/>
            <person name="Wagner M."/>
            <person name="van Loosdrecht M.C."/>
            <person name="Daims H."/>
        </authorList>
    </citation>
    <scope>NUCLEOTIDE SEQUENCE [LARGE SCALE GENOMIC DNA]</scope>
    <source>
        <strain evidence="2">none</strain>
    </source>
</reference>
<dbReference type="OrthoDB" id="278306at2"/>
<keyword evidence="2" id="KW-1185">Reference proteome</keyword>
<dbReference type="EMBL" id="CAGS01000538">
    <property type="protein sequence ID" value="CCF85825.1"/>
    <property type="molecule type" value="Genomic_DNA"/>
</dbReference>